<accession>A0A8J4X184</accession>
<evidence type="ECO:0000313" key="11">
    <source>
        <dbReference type="EMBL" id="KAF5402997.1"/>
    </source>
</evidence>
<evidence type="ECO:0000256" key="9">
    <source>
        <dbReference type="SAM" id="MobiDB-lite"/>
    </source>
</evidence>
<dbReference type="Gene3D" id="1.20.58.1210">
    <property type="entry name" value="Exo84p, N-terminal helical domain"/>
    <property type="match status" value="1"/>
</dbReference>
<dbReference type="GO" id="GO:0006893">
    <property type="term" value="P:Golgi to plasma membrane transport"/>
    <property type="evidence" value="ECO:0007669"/>
    <property type="project" value="TreeGrafter"/>
</dbReference>
<feature type="region of interest" description="Disordered" evidence="9">
    <location>
        <begin position="356"/>
        <end position="390"/>
    </location>
</feature>
<dbReference type="GO" id="GO:0030426">
    <property type="term" value="C:growth cone"/>
    <property type="evidence" value="ECO:0007669"/>
    <property type="project" value="UniProtKB-SubCell"/>
</dbReference>
<reference evidence="11" key="1">
    <citation type="submission" date="2019-05" db="EMBL/GenBank/DDBJ databases">
        <title>Annotation for the trematode Paragonimus heterotremus.</title>
        <authorList>
            <person name="Choi Y.-J."/>
        </authorList>
    </citation>
    <scope>NUCLEOTIDE SEQUENCE</scope>
    <source>
        <strain evidence="11">LC</strain>
    </source>
</reference>
<dbReference type="Proteomes" id="UP000748531">
    <property type="component" value="Unassembled WGS sequence"/>
</dbReference>
<keyword evidence="12" id="KW-1185">Reference proteome</keyword>
<dbReference type="OrthoDB" id="642193at2759"/>
<evidence type="ECO:0000256" key="7">
    <source>
        <dbReference type="ARBA" id="ARBA00022483"/>
    </source>
</evidence>
<dbReference type="EMBL" id="LUCH01001482">
    <property type="protein sequence ID" value="KAF5402997.1"/>
    <property type="molecule type" value="Genomic_DNA"/>
</dbReference>
<feature type="domain" description="PH" evidence="10">
    <location>
        <begin position="168"/>
        <end position="273"/>
    </location>
</feature>
<dbReference type="GO" id="GO:0015031">
    <property type="term" value="P:protein transport"/>
    <property type="evidence" value="ECO:0007669"/>
    <property type="project" value="UniProtKB-KW"/>
</dbReference>
<comment type="similarity">
    <text evidence="4">Belongs to the EXO84 family.</text>
</comment>
<dbReference type="PROSITE" id="PS50003">
    <property type="entry name" value="PH_DOMAIN"/>
    <property type="match status" value="1"/>
</dbReference>
<dbReference type="SUPFAM" id="SSF74788">
    <property type="entry name" value="Cullin repeat-like"/>
    <property type="match status" value="1"/>
</dbReference>
<dbReference type="Pfam" id="PF08700">
    <property type="entry name" value="VPS51_Exo84_N"/>
    <property type="match status" value="1"/>
</dbReference>
<dbReference type="GO" id="GO:0006887">
    <property type="term" value="P:exocytosis"/>
    <property type="evidence" value="ECO:0007669"/>
    <property type="project" value="UniProtKB-KW"/>
</dbReference>
<dbReference type="InterPro" id="IPR042561">
    <property type="entry name" value="Exo84_C_1"/>
</dbReference>
<dbReference type="Pfam" id="PF16528">
    <property type="entry name" value="Exo84_C"/>
    <property type="match status" value="1"/>
</dbReference>
<dbReference type="SUPFAM" id="SSF50729">
    <property type="entry name" value="PH domain-like"/>
    <property type="match status" value="1"/>
</dbReference>
<proteinExistence type="inferred from homology"/>
<organism evidence="11 12">
    <name type="scientific">Paragonimus heterotremus</name>
    <dbReference type="NCBI Taxonomy" id="100268"/>
    <lineage>
        <taxon>Eukaryota</taxon>
        <taxon>Metazoa</taxon>
        <taxon>Spiralia</taxon>
        <taxon>Lophotrochozoa</taxon>
        <taxon>Platyhelminthes</taxon>
        <taxon>Trematoda</taxon>
        <taxon>Digenea</taxon>
        <taxon>Plagiorchiida</taxon>
        <taxon>Troglotremata</taxon>
        <taxon>Troglotrematidae</taxon>
        <taxon>Paragonimus</taxon>
    </lineage>
</organism>
<feature type="region of interest" description="Disordered" evidence="9">
    <location>
        <begin position="282"/>
        <end position="322"/>
    </location>
</feature>
<dbReference type="PANTHER" id="PTHR21426:SF12">
    <property type="entry name" value="EXOCYST COMPLEX COMPONENT 8"/>
    <property type="match status" value="1"/>
</dbReference>
<evidence type="ECO:0000259" key="10">
    <source>
        <dbReference type="PROSITE" id="PS50003"/>
    </source>
</evidence>
<dbReference type="GO" id="GO:0000145">
    <property type="term" value="C:exocyst"/>
    <property type="evidence" value="ECO:0007669"/>
    <property type="project" value="InterPro"/>
</dbReference>
<dbReference type="InterPro" id="IPR001849">
    <property type="entry name" value="PH_domain"/>
</dbReference>
<evidence type="ECO:0000256" key="4">
    <source>
        <dbReference type="ARBA" id="ARBA00007210"/>
    </source>
</evidence>
<dbReference type="InterPro" id="IPR032403">
    <property type="entry name" value="Exo84_C"/>
</dbReference>
<evidence type="ECO:0000313" key="12">
    <source>
        <dbReference type="Proteomes" id="UP000748531"/>
    </source>
</evidence>
<dbReference type="GO" id="GO:0048471">
    <property type="term" value="C:perinuclear region of cytoplasm"/>
    <property type="evidence" value="ECO:0007669"/>
    <property type="project" value="UniProtKB-SubCell"/>
</dbReference>
<evidence type="ECO:0000256" key="5">
    <source>
        <dbReference type="ARBA" id="ARBA00017509"/>
    </source>
</evidence>
<dbReference type="InterPro" id="IPR033961">
    <property type="entry name" value="Exo84"/>
</dbReference>
<feature type="compositionally biased region" description="Polar residues" evidence="9">
    <location>
        <begin position="375"/>
        <end position="386"/>
    </location>
</feature>
<comment type="function">
    <text evidence="1">Component of the exocyst complex involved in the docking of exocytic vesicles with fusion sites on the plasma membrane.</text>
</comment>
<dbReference type="InterPro" id="IPR011993">
    <property type="entry name" value="PH-like_dom_sf"/>
</dbReference>
<dbReference type="PANTHER" id="PTHR21426">
    <property type="entry name" value="EXOCYST COMPLEX COMPONENT 8"/>
    <property type="match status" value="1"/>
</dbReference>
<dbReference type="Gene3D" id="2.30.29.30">
    <property type="entry name" value="Pleckstrin-homology domain (PH domain)/Phosphotyrosine-binding domain (PTB)"/>
    <property type="match status" value="1"/>
</dbReference>
<sequence>MISSTVADSFTMDDLQISDSSGLRRVFAKANFDVNRFVRNTVRDGHQATESMVEKLSRMSEDASNKMKRAIFENYKLFIKAGKAATELDATMHQINSDFTEKERVMNALAELSLFNEVMPELGKRDQIQDSELIAEANRLSEFAGTPLSSLVNVIEGAANVADGTKRRIVFDGELRELSVDNHSLICVARLFLLNDLLLVAYSQSGRSDTSHYRIQTVYPLESLDVVNVVARDRRHAPLNSFKISVDPVTRLFQADTAASKQTWVRMLEETKRVHVGLQSGRYRSAPGRANDKDAQAVWSQESFAKVGKPSTTPSDQPTTANKLPLYALSPASASADSVREAFKALSSTLPECTELLGPPPVASDAVPARRNPFGDSTVSDTLGTPSGSSVSGAKKSAMAWIWDVAEDLDVAISERSFDRATELIVKARLQINRVLAMSETSGTQQLSSSPEKLEELLDSKPRKAWLALSSRIRVNEANLAEALEYELITAADRHGAPRSIRAAVLNLDRLGKGTLAAQLFLVYRSNLMTKTLTRGVRQEGNQLVYLNRLSFAFHRSLAEASAEWQKAVVKPLLKQASQQSTSKSNVITKENQLSESLLSLRFCSWVLEETEKFSQQLRVLLVDSRSVSFYAMSLAAQRITAHAEKITELLGVDVRSVLHANLARTWQRAAEIQARVLRDAVEHRAKHETWKPITSMSAPEQDKFTQELYELGLLNRISGGPSLPLTTGTCQLVRSIHYFVQSGRRLDCEDLTATLSECIASILRAELDNYKRVLTQSDFDSKKSIILVNLEFLAQQAIPKLVNPLHCLYYPDMHQVTKEMNTLLDQHHG</sequence>
<evidence type="ECO:0000256" key="6">
    <source>
        <dbReference type="ARBA" id="ARBA00022448"/>
    </source>
</evidence>
<evidence type="ECO:0000256" key="2">
    <source>
        <dbReference type="ARBA" id="ARBA00004556"/>
    </source>
</evidence>
<feature type="compositionally biased region" description="Polar residues" evidence="9">
    <location>
        <begin position="310"/>
        <end position="322"/>
    </location>
</feature>
<name>A0A8J4X184_9TREM</name>
<protein>
    <recommendedName>
        <fullName evidence="5">Exocyst complex component 8</fullName>
    </recommendedName>
</protein>
<keyword evidence="7" id="KW-0268">Exocytosis</keyword>
<dbReference type="AlphaFoldDB" id="A0A8J4X184"/>
<evidence type="ECO:0000256" key="8">
    <source>
        <dbReference type="ARBA" id="ARBA00022927"/>
    </source>
</evidence>
<comment type="subcellular location">
    <subcellularLocation>
        <location evidence="3">Cell projection</location>
        <location evidence="3">Growth cone</location>
    </subcellularLocation>
    <subcellularLocation>
        <location evidence="2">Cytoplasm</location>
        <location evidence="2">Perinuclear region</location>
    </subcellularLocation>
</comment>
<gene>
    <name evidence="11" type="ORF">PHET_03343</name>
</gene>
<dbReference type="InterPro" id="IPR016159">
    <property type="entry name" value="Cullin_repeat-like_dom_sf"/>
</dbReference>
<dbReference type="SMART" id="SM00233">
    <property type="entry name" value="PH"/>
    <property type="match status" value="1"/>
</dbReference>
<evidence type="ECO:0000256" key="1">
    <source>
        <dbReference type="ARBA" id="ARBA00002660"/>
    </source>
</evidence>
<keyword evidence="8" id="KW-0653">Protein transport</keyword>
<comment type="caution">
    <text evidence="11">The sequence shown here is derived from an EMBL/GenBank/DDBJ whole genome shotgun (WGS) entry which is preliminary data.</text>
</comment>
<keyword evidence="6" id="KW-0813">Transport</keyword>
<dbReference type="Pfam" id="PF00169">
    <property type="entry name" value="PH"/>
    <property type="match status" value="1"/>
</dbReference>
<evidence type="ECO:0000256" key="3">
    <source>
        <dbReference type="ARBA" id="ARBA00004624"/>
    </source>
</evidence>